<accession>A0A8S1D199</accession>
<organism evidence="3 4">
    <name type="scientific">Cloeon dipterum</name>
    <dbReference type="NCBI Taxonomy" id="197152"/>
    <lineage>
        <taxon>Eukaryota</taxon>
        <taxon>Metazoa</taxon>
        <taxon>Ecdysozoa</taxon>
        <taxon>Arthropoda</taxon>
        <taxon>Hexapoda</taxon>
        <taxon>Insecta</taxon>
        <taxon>Pterygota</taxon>
        <taxon>Palaeoptera</taxon>
        <taxon>Ephemeroptera</taxon>
        <taxon>Pisciforma</taxon>
        <taxon>Baetidae</taxon>
        <taxon>Cloeon</taxon>
    </lineage>
</organism>
<evidence type="ECO:0000256" key="1">
    <source>
        <dbReference type="SAM" id="SignalP"/>
    </source>
</evidence>
<dbReference type="PRINTS" id="PR00722">
    <property type="entry name" value="CHYMOTRYPSIN"/>
</dbReference>
<dbReference type="EMBL" id="CADEPI010000062">
    <property type="protein sequence ID" value="CAB3371543.1"/>
    <property type="molecule type" value="Genomic_DNA"/>
</dbReference>
<gene>
    <name evidence="3" type="ORF">CLODIP_2_CD13564</name>
</gene>
<dbReference type="SMART" id="SM00020">
    <property type="entry name" value="Tryp_SPc"/>
    <property type="match status" value="1"/>
</dbReference>
<feature type="domain" description="Peptidase S1" evidence="2">
    <location>
        <begin position="16"/>
        <end position="277"/>
    </location>
</feature>
<dbReference type="GO" id="GO:0006508">
    <property type="term" value="P:proteolysis"/>
    <property type="evidence" value="ECO:0007669"/>
    <property type="project" value="InterPro"/>
</dbReference>
<feature type="chain" id="PRO_5035839428" description="Peptidase S1 domain-containing protein" evidence="1">
    <location>
        <begin position="17"/>
        <end position="281"/>
    </location>
</feature>
<dbReference type="InterPro" id="IPR043504">
    <property type="entry name" value="Peptidase_S1_PA_chymotrypsin"/>
</dbReference>
<dbReference type="PANTHER" id="PTHR24260">
    <property type="match status" value="1"/>
</dbReference>
<dbReference type="InterPro" id="IPR001314">
    <property type="entry name" value="Peptidase_S1A"/>
</dbReference>
<dbReference type="InterPro" id="IPR051333">
    <property type="entry name" value="CLIP_Serine_Protease"/>
</dbReference>
<dbReference type="PANTHER" id="PTHR24260:SF136">
    <property type="entry name" value="GH08193P-RELATED"/>
    <property type="match status" value="1"/>
</dbReference>
<dbReference type="InterPro" id="IPR001254">
    <property type="entry name" value="Trypsin_dom"/>
</dbReference>
<dbReference type="Pfam" id="PF00089">
    <property type="entry name" value="Trypsin"/>
    <property type="match status" value="1"/>
</dbReference>
<dbReference type="InterPro" id="IPR009003">
    <property type="entry name" value="Peptidase_S1_PA"/>
</dbReference>
<evidence type="ECO:0000313" key="3">
    <source>
        <dbReference type="EMBL" id="CAB3371543.1"/>
    </source>
</evidence>
<proteinExistence type="predicted"/>
<keyword evidence="4" id="KW-1185">Reference proteome</keyword>
<dbReference type="GO" id="GO:0004252">
    <property type="term" value="F:serine-type endopeptidase activity"/>
    <property type="evidence" value="ECO:0007669"/>
    <property type="project" value="InterPro"/>
</dbReference>
<dbReference type="PROSITE" id="PS50240">
    <property type="entry name" value="TRYPSIN_DOM"/>
    <property type="match status" value="1"/>
</dbReference>
<comment type="caution">
    <text evidence="3">The sequence shown here is derived from an EMBL/GenBank/DDBJ whole genome shotgun (WGS) entry which is preliminary data.</text>
</comment>
<dbReference type="SUPFAM" id="SSF50494">
    <property type="entry name" value="Trypsin-like serine proteases"/>
    <property type="match status" value="1"/>
</dbReference>
<evidence type="ECO:0000313" key="4">
    <source>
        <dbReference type="Proteomes" id="UP000494165"/>
    </source>
</evidence>
<dbReference type="Proteomes" id="UP000494165">
    <property type="component" value="Unassembled WGS sequence"/>
</dbReference>
<dbReference type="AlphaFoldDB" id="A0A8S1D199"/>
<evidence type="ECO:0000259" key="2">
    <source>
        <dbReference type="PROSITE" id="PS50240"/>
    </source>
</evidence>
<sequence>MLKFYILCLVLAVSQALPGNFYQYQHRSFPNPVFQKQKEWYVPTAPSIEETYQFHALIAVNNGGFCGGILVDADKVLTSAQCVIGGTNFEIHLNRRDLYDFDPSLNANEVLVSSSNSIVHPEFSSNHLQAINDLALLILDSPVGITPVIVGGQVFSDPLLTYIDVPLVGFGLTTDPDRQQRSMQGYLQWYSTHSKPISECIGFNPGVDNTGKHVCAEATGPSACFGDPGSPLLQYVPGGMEVIGIASFGSSTPCDNYGQTVFTYVRAYHDWLAQNGVPIAQ</sequence>
<name>A0A8S1D199_9INSE</name>
<reference evidence="3 4" key="1">
    <citation type="submission" date="2020-04" db="EMBL/GenBank/DDBJ databases">
        <authorList>
            <person name="Alioto T."/>
            <person name="Alioto T."/>
            <person name="Gomez Garrido J."/>
        </authorList>
    </citation>
    <scope>NUCLEOTIDE SEQUENCE [LARGE SCALE GENOMIC DNA]</scope>
</reference>
<keyword evidence="1" id="KW-0732">Signal</keyword>
<dbReference type="Gene3D" id="2.40.10.10">
    <property type="entry name" value="Trypsin-like serine proteases"/>
    <property type="match status" value="1"/>
</dbReference>
<feature type="signal peptide" evidence="1">
    <location>
        <begin position="1"/>
        <end position="16"/>
    </location>
</feature>
<dbReference type="OrthoDB" id="6380398at2759"/>
<protein>
    <recommendedName>
        <fullName evidence="2">Peptidase S1 domain-containing protein</fullName>
    </recommendedName>
</protein>